<sequence>PIVAVKGGRSVSGARAASSHTGSLAGADIAVDALFRQAGVIRVNTIEEMFGVAQLLAHQPAPKGNRVGIVTNAGGPGILAADACDSWDLEVPQLSDATQTALREFLPPEASVTNPVDMIASATPDHYRRAISTVLDAPEVDAAILIYIPPLVTTPEEVAAAVREGVRESGADKPLLACFMMVRGAPPELQLDESRHIPSYTFPDDAVQALAHARDYAEYRDASEGKVVEFKDVNTEAARDLLRSAVIDPSKGGWLAPDSALRLMEL</sequence>
<dbReference type="Pfam" id="PF13607">
    <property type="entry name" value="Succ_CoA_lig"/>
    <property type="match status" value="1"/>
</dbReference>
<evidence type="ECO:0000256" key="2">
    <source>
        <dbReference type="ARBA" id="ARBA00022741"/>
    </source>
</evidence>
<accession>X0WCN3</accession>
<dbReference type="Gene3D" id="3.40.50.261">
    <property type="entry name" value="Succinyl-CoA synthetase domains"/>
    <property type="match status" value="2"/>
</dbReference>
<name>X0WCN3_9ZZZZ</name>
<evidence type="ECO:0000259" key="5">
    <source>
        <dbReference type="Pfam" id="PF19045"/>
    </source>
</evidence>
<feature type="non-terminal residue" evidence="6">
    <location>
        <position position="1"/>
    </location>
</feature>
<dbReference type="InterPro" id="IPR051538">
    <property type="entry name" value="Acyl-CoA_Synth/Transferase"/>
</dbReference>
<comment type="caution">
    <text evidence="6">The sequence shown here is derived from an EMBL/GenBank/DDBJ whole genome shotgun (WGS) entry which is preliminary data.</text>
</comment>
<keyword evidence="3" id="KW-0067">ATP-binding</keyword>
<dbReference type="AlphaFoldDB" id="X0WCN3"/>
<keyword evidence="2" id="KW-0547">Nucleotide-binding</keyword>
<dbReference type="SUPFAM" id="SSF52210">
    <property type="entry name" value="Succinyl-CoA synthetase domains"/>
    <property type="match status" value="2"/>
</dbReference>
<dbReference type="InterPro" id="IPR043938">
    <property type="entry name" value="Ligase_CoA_dom"/>
</dbReference>
<evidence type="ECO:0000256" key="1">
    <source>
        <dbReference type="ARBA" id="ARBA00022598"/>
    </source>
</evidence>
<dbReference type="GO" id="GO:0043758">
    <property type="term" value="F:acetate-CoA ligase (ADP-forming) activity"/>
    <property type="evidence" value="ECO:0007669"/>
    <property type="project" value="InterPro"/>
</dbReference>
<proteinExistence type="predicted"/>
<evidence type="ECO:0000313" key="6">
    <source>
        <dbReference type="EMBL" id="GAG10431.1"/>
    </source>
</evidence>
<feature type="domain" description="Ligase-CoA" evidence="5">
    <location>
        <begin position="67"/>
        <end position="179"/>
    </location>
</feature>
<evidence type="ECO:0000259" key="4">
    <source>
        <dbReference type="Pfam" id="PF13607"/>
    </source>
</evidence>
<feature type="non-terminal residue" evidence="6">
    <location>
        <position position="266"/>
    </location>
</feature>
<dbReference type="Pfam" id="PF19045">
    <property type="entry name" value="Ligase_CoA_2"/>
    <property type="match status" value="1"/>
</dbReference>
<dbReference type="PANTHER" id="PTHR43334">
    <property type="entry name" value="ACETATE--COA LIGASE [ADP-FORMING]"/>
    <property type="match status" value="1"/>
</dbReference>
<dbReference type="EMBL" id="BARS01027303">
    <property type="protein sequence ID" value="GAG10431.1"/>
    <property type="molecule type" value="Genomic_DNA"/>
</dbReference>
<organism evidence="6">
    <name type="scientific">marine sediment metagenome</name>
    <dbReference type="NCBI Taxonomy" id="412755"/>
    <lineage>
        <taxon>unclassified sequences</taxon>
        <taxon>metagenomes</taxon>
        <taxon>ecological metagenomes</taxon>
    </lineage>
</organism>
<feature type="domain" description="Succinyl-CoA synthetase-like flavodoxin" evidence="4">
    <location>
        <begin position="1"/>
        <end position="56"/>
    </location>
</feature>
<evidence type="ECO:0008006" key="7">
    <source>
        <dbReference type="Google" id="ProtNLM"/>
    </source>
</evidence>
<gene>
    <name evidence="6" type="ORF">S01H1_42901</name>
</gene>
<keyword evidence="1" id="KW-0436">Ligase</keyword>
<dbReference type="InterPro" id="IPR032875">
    <property type="entry name" value="Succ_CoA_lig_flav_dom"/>
</dbReference>
<protein>
    <recommendedName>
        <fullName evidence="7">Succinyl-CoA synthetase-like flavodoxin domain-containing protein</fullName>
    </recommendedName>
</protein>
<dbReference type="InterPro" id="IPR016102">
    <property type="entry name" value="Succinyl-CoA_synth-like"/>
</dbReference>
<dbReference type="PANTHER" id="PTHR43334:SF2">
    <property type="entry name" value="ACETATE--COA LIGASE [ADP-FORMING]"/>
    <property type="match status" value="1"/>
</dbReference>
<reference evidence="6" key="1">
    <citation type="journal article" date="2014" name="Front. Microbiol.">
        <title>High frequency of phylogenetically diverse reductive dehalogenase-homologous genes in deep subseafloor sedimentary metagenomes.</title>
        <authorList>
            <person name="Kawai M."/>
            <person name="Futagami T."/>
            <person name="Toyoda A."/>
            <person name="Takaki Y."/>
            <person name="Nishi S."/>
            <person name="Hori S."/>
            <person name="Arai W."/>
            <person name="Tsubouchi T."/>
            <person name="Morono Y."/>
            <person name="Uchiyama I."/>
            <person name="Ito T."/>
            <person name="Fujiyama A."/>
            <person name="Inagaki F."/>
            <person name="Takami H."/>
        </authorList>
    </citation>
    <scope>NUCLEOTIDE SEQUENCE</scope>
    <source>
        <strain evidence="6">Expedition CK06-06</strain>
    </source>
</reference>
<evidence type="ECO:0000256" key="3">
    <source>
        <dbReference type="ARBA" id="ARBA00022840"/>
    </source>
</evidence>
<dbReference type="GO" id="GO:0005524">
    <property type="term" value="F:ATP binding"/>
    <property type="evidence" value="ECO:0007669"/>
    <property type="project" value="UniProtKB-KW"/>
</dbReference>